<comment type="caution">
    <text evidence="1">The sequence shown here is derived from an EMBL/GenBank/DDBJ whole genome shotgun (WGS) entry which is preliminary data.</text>
</comment>
<sequence length="34" mass="3908">MEKKAAYSHLEKFLAKQKPVKIKKDDCGCGKKKK</sequence>
<organism evidence="1 2">
    <name type="scientific">Peribacillus deserti</name>
    <dbReference type="NCBI Taxonomy" id="673318"/>
    <lineage>
        <taxon>Bacteria</taxon>
        <taxon>Bacillati</taxon>
        <taxon>Bacillota</taxon>
        <taxon>Bacilli</taxon>
        <taxon>Bacillales</taxon>
        <taxon>Bacillaceae</taxon>
        <taxon>Peribacillus</taxon>
    </lineage>
</organism>
<name>A0ABS2QIP8_9BACI</name>
<protein>
    <submittedName>
        <fullName evidence="1">Uncharacterized protein</fullName>
    </submittedName>
</protein>
<evidence type="ECO:0000313" key="1">
    <source>
        <dbReference type="EMBL" id="MBM7693009.1"/>
    </source>
</evidence>
<dbReference type="EMBL" id="JAFBFI010000010">
    <property type="protein sequence ID" value="MBM7693009.1"/>
    <property type="molecule type" value="Genomic_DNA"/>
</dbReference>
<keyword evidence="2" id="KW-1185">Reference proteome</keyword>
<accession>A0ABS2QIP8</accession>
<reference evidence="1 2" key="1">
    <citation type="submission" date="2021-01" db="EMBL/GenBank/DDBJ databases">
        <title>Genomic Encyclopedia of Type Strains, Phase IV (KMG-IV): sequencing the most valuable type-strain genomes for metagenomic binning, comparative biology and taxonomic classification.</title>
        <authorList>
            <person name="Goeker M."/>
        </authorList>
    </citation>
    <scope>NUCLEOTIDE SEQUENCE [LARGE SCALE GENOMIC DNA]</scope>
    <source>
        <strain evidence="1 2">DSM 105482</strain>
    </source>
</reference>
<evidence type="ECO:0000313" key="2">
    <source>
        <dbReference type="Proteomes" id="UP000823486"/>
    </source>
</evidence>
<proteinExistence type="predicted"/>
<gene>
    <name evidence="1" type="ORF">JOC77_002448</name>
</gene>
<dbReference type="Proteomes" id="UP000823486">
    <property type="component" value="Unassembled WGS sequence"/>
</dbReference>